<dbReference type="Proteomes" id="UP001230156">
    <property type="component" value="Unassembled WGS sequence"/>
</dbReference>
<keyword evidence="6 7" id="KW-0012">Acyltransferase</keyword>
<keyword evidence="8" id="KW-1185">Reference proteome</keyword>
<evidence type="ECO:0000256" key="3">
    <source>
        <dbReference type="ARBA" id="ARBA00022519"/>
    </source>
</evidence>
<keyword evidence="3" id="KW-0997">Cell inner membrane</keyword>
<keyword evidence="5" id="KW-0472">Membrane</keyword>
<accession>A0ABU0YFZ8</accession>
<reference evidence="8" key="1">
    <citation type="submission" date="2023-08" db="EMBL/GenBank/DDBJ databases">
        <title>Rhodospirillaceae gen. nov., a novel taxon isolated from the Yangtze River Yuezi River estuary sludge.</title>
        <authorList>
            <person name="Ruan L."/>
        </authorList>
    </citation>
    <scope>NUCLEOTIDE SEQUENCE [LARGE SCALE GENOMIC DNA]</scope>
    <source>
        <strain evidence="8">R-7</strain>
    </source>
</reference>
<evidence type="ECO:0000256" key="5">
    <source>
        <dbReference type="ARBA" id="ARBA00023136"/>
    </source>
</evidence>
<evidence type="ECO:0000256" key="4">
    <source>
        <dbReference type="ARBA" id="ARBA00022679"/>
    </source>
</evidence>
<gene>
    <name evidence="7" type="ORF">Q8A70_03065</name>
</gene>
<sequence>MLPAWILPERWWAPLWRGAARLPLLTRQQAIRRTATGIAAALGDVGAAETRDIARNLRAAIYELRFQDLRAWRPGGWLPKLSLEGEGHLMEALKGGKGAVLWVSPTVFNSLPTKIALHAKGYKVSHLSSPTHGYSETKFGVDVLNRVRCIPEDRYLAERIVFNSEAPTTAMRKMMRALKSGEVVSIVAANTEGFEMVEGPIFGGRLPVAVGAPRLAALTGAPLLPTFVARDPALGFRVVIEPPIPLDPKQPADERTVAAASEYLRRSEAWVRRYPEQWRAWSKWRPRA</sequence>
<dbReference type="PANTHER" id="PTHR30606">
    <property type="entry name" value="LIPID A BIOSYNTHESIS LAUROYL ACYLTRANSFERASE"/>
    <property type="match status" value="1"/>
</dbReference>
<evidence type="ECO:0000313" key="7">
    <source>
        <dbReference type="EMBL" id="MDQ7246625.1"/>
    </source>
</evidence>
<evidence type="ECO:0000256" key="1">
    <source>
        <dbReference type="ARBA" id="ARBA00004533"/>
    </source>
</evidence>
<keyword evidence="4" id="KW-0808">Transferase</keyword>
<evidence type="ECO:0000256" key="2">
    <source>
        <dbReference type="ARBA" id="ARBA00022475"/>
    </source>
</evidence>
<dbReference type="RefSeq" id="WP_379954016.1">
    <property type="nucleotide sequence ID" value="NZ_JAUYVI010000001.1"/>
</dbReference>
<dbReference type="EMBL" id="JAUYVI010000001">
    <property type="protein sequence ID" value="MDQ7246625.1"/>
    <property type="molecule type" value="Genomic_DNA"/>
</dbReference>
<evidence type="ECO:0000256" key="6">
    <source>
        <dbReference type="ARBA" id="ARBA00023315"/>
    </source>
</evidence>
<proteinExistence type="predicted"/>
<keyword evidence="2" id="KW-1003">Cell membrane</keyword>
<protein>
    <submittedName>
        <fullName evidence="7">Lysophospholipid acyltransferase family protein</fullName>
    </submittedName>
</protein>
<comment type="caution">
    <text evidence="7">The sequence shown here is derived from an EMBL/GenBank/DDBJ whole genome shotgun (WGS) entry which is preliminary data.</text>
</comment>
<organism evidence="7 8">
    <name type="scientific">Dongia sedimenti</name>
    <dbReference type="NCBI Taxonomy" id="3064282"/>
    <lineage>
        <taxon>Bacteria</taxon>
        <taxon>Pseudomonadati</taxon>
        <taxon>Pseudomonadota</taxon>
        <taxon>Alphaproteobacteria</taxon>
        <taxon>Rhodospirillales</taxon>
        <taxon>Dongiaceae</taxon>
        <taxon>Dongia</taxon>
    </lineage>
</organism>
<comment type="subcellular location">
    <subcellularLocation>
        <location evidence="1">Cell inner membrane</location>
    </subcellularLocation>
</comment>
<dbReference type="PANTHER" id="PTHR30606:SF10">
    <property type="entry name" value="PHOSPHATIDYLINOSITOL MANNOSIDE ACYLTRANSFERASE"/>
    <property type="match status" value="1"/>
</dbReference>
<dbReference type="GO" id="GO:0016746">
    <property type="term" value="F:acyltransferase activity"/>
    <property type="evidence" value="ECO:0007669"/>
    <property type="project" value="UniProtKB-KW"/>
</dbReference>
<name>A0ABU0YFZ8_9PROT</name>
<evidence type="ECO:0000313" key="8">
    <source>
        <dbReference type="Proteomes" id="UP001230156"/>
    </source>
</evidence>
<dbReference type="Pfam" id="PF03279">
    <property type="entry name" value="Lip_A_acyltrans"/>
    <property type="match status" value="1"/>
</dbReference>
<dbReference type="CDD" id="cd07984">
    <property type="entry name" value="LPLAT_LABLAT-like"/>
    <property type="match status" value="1"/>
</dbReference>
<dbReference type="InterPro" id="IPR004960">
    <property type="entry name" value="LipA_acyltrans"/>
</dbReference>